<feature type="transmembrane region" description="Helical" evidence="6">
    <location>
        <begin position="127"/>
        <end position="148"/>
    </location>
</feature>
<comment type="caution">
    <text evidence="7">The sequence shown here is derived from an EMBL/GenBank/DDBJ whole genome shotgun (WGS) entry which is preliminary data.</text>
</comment>
<organism evidence="7 8">
    <name type="scientific">Pseudoclavibacter helvolus</name>
    <dbReference type="NCBI Taxonomy" id="255205"/>
    <lineage>
        <taxon>Bacteria</taxon>
        <taxon>Bacillati</taxon>
        <taxon>Actinomycetota</taxon>
        <taxon>Actinomycetes</taxon>
        <taxon>Micrococcales</taxon>
        <taxon>Microbacteriaceae</taxon>
        <taxon>Pseudoclavibacter</taxon>
    </lineage>
</organism>
<dbReference type="EMBL" id="JACHWJ010000012">
    <property type="protein sequence ID" value="MBB2959620.1"/>
    <property type="molecule type" value="Genomic_DNA"/>
</dbReference>
<evidence type="ECO:0000256" key="2">
    <source>
        <dbReference type="ARBA" id="ARBA00022475"/>
    </source>
</evidence>
<evidence type="ECO:0000256" key="5">
    <source>
        <dbReference type="ARBA" id="ARBA00023136"/>
    </source>
</evidence>
<evidence type="ECO:0000313" key="8">
    <source>
        <dbReference type="Proteomes" id="UP000545286"/>
    </source>
</evidence>
<feature type="transmembrane region" description="Helical" evidence="6">
    <location>
        <begin position="247"/>
        <end position="268"/>
    </location>
</feature>
<proteinExistence type="predicted"/>
<comment type="subcellular location">
    <subcellularLocation>
        <location evidence="1">Cell membrane</location>
        <topology evidence="1">Multi-pass membrane protein</topology>
    </subcellularLocation>
</comment>
<dbReference type="Proteomes" id="UP000545286">
    <property type="component" value="Unassembled WGS sequence"/>
</dbReference>
<evidence type="ECO:0000256" key="4">
    <source>
        <dbReference type="ARBA" id="ARBA00022989"/>
    </source>
</evidence>
<feature type="transmembrane region" description="Helical" evidence="6">
    <location>
        <begin position="74"/>
        <end position="95"/>
    </location>
</feature>
<dbReference type="InterPro" id="IPR019108">
    <property type="entry name" value="Caa3_assmbl_CtaG-rel"/>
</dbReference>
<feature type="transmembrane region" description="Helical" evidence="6">
    <location>
        <begin position="207"/>
        <end position="227"/>
    </location>
</feature>
<sequence>MQFEIADLLSFRNAATSPLAWLAVLLLAAYLAGAIRLWRAGRGWSILKSVSFALGCMLLFSVTGSSTSEYARELVSVLIFQQVTVMVFVPPLLLIGAPGRLLLRATPHVGAGRIVLRTALSAYRSKLAYALLNPGVAIVIPIIVFPAFYFTGGVSWVMSVPGGHDASMLVFLLLGVVGAVPLWSTDPLPRVPSYPARLLNAFIEMQVHAVFGLVLLIMNTPLFSWYANRSEALGISPIVDQAIGGGVAWAYGGLPLFIVLIVTLSKWWSRDQRSSRRREELEEEQLRLHNAALAARYGNQR</sequence>
<protein>
    <submittedName>
        <fullName evidence="7">Putative membrane protein</fullName>
    </submittedName>
</protein>
<evidence type="ECO:0000256" key="3">
    <source>
        <dbReference type="ARBA" id="ARBA00022692"/>
    </source>
</evidence>
<feature type="transmembrane region" description="Helical" evidence="6">
    <location>
        <begin position="50"/>
        <end position="68"/>
    </location>
</feature>
<keyword evidence="3 6" id="KW-0812">Transmembrane</keyword>
<dbReference type="Pfam" id="PF09678">
    <property type="entry name" value="Caa3_CtaG"/>
    <property type="match status" value="1"/>
</dbReference>
<dbReference type="RefSeq" id="WP_183627004.1">
    <property type="nucleotide sequence ID" value="NZ_JACHWJ010000012.1"/>
</dbReference>
<keyword evidence="2" id="KW-1003">Cell membrane</keyword>
<gene>
    <name evidence="7" type="ORF">FHX72_003789</name>
</gene>
<evidence type="ECO:0000256" key="1">
    <source>
        <dbReference type="ARBA" id="ARBA00004651"/>
    </source>
</evidence>
<dbReference type="AlphaFoldDB" id="A0A7W4US47"/>
<feature type="transmembrane region" description="Helical" evidence="6">
    <location>
        <begin position="20"/>
        <end position="38"/>
    </location>
</feature>
<reference evidence="7 8" key="1">
    <citation type="submission" date="2020-08" db="EMBL/GenBank/DDBJ databases">
        <title>Sequencing the genomes of 1000 actinobacteria strains.</title>
        <authorList>
            <person name="Klenk H.-P."/>
        </authorList>
    </citation>
    <scope>NUCLEOTIDE SEQUENCE [LARGE SCALE GENOMIC DNA]</scope>
    <source>
        <strain evidence="7 8">DSM 20419</strain>
    </source>
</reference>
<name>A0A7W4US47_9MICO</name>
<keyword evidence="5 6" id="KW-0472">Membrane</keyword>
<evidence type="ECO:0000313" key="7">
    <source>
        <dbReference type="EMBL" id="MBB2959620.1"/>
    </source>
</evidence>
<dbReference type="GO" id="GO:0005886">
    <property type="term" value="C:plasma membrane"/>
    <property type="evidence" value="ECO:0007669"/>
    <property type="project" value="UniProtKB-SubCell"/>
</dbReference>
<keyword evidence="8" id="KW-1185">Reference proteome</keyword>
<accession>A0A7W4US47</accession>
<keyword evidence="4 6" id="KW-1133">Transmembrane helix</keyword>
<feature type="transmembrane region" description="Helical" evidence="6">
    <location>
        <begin position="168"/>
        <end position="186"/>
    </location>
</feature>
<evidence type="ECO:0000256" key="6">
    <source>
        <dbReference type="SAM" id="Phobius"/>
    </source>
</evidence>